<keyword evidence="2" id="KW-1133">Transmembrane helix</keyword>
<sequence length="232" mass="25875">MAPRFLTKFIECLHPKEDGNNMISATFHAITITLISMSLVDLTWFKISDATCVPYLTLGQFFWFGFTKDEGSYIDYHCLNSTIVNMMRTMILLCFMSIIFALLGFFLDIIGPKSLFYRMVRKYAVLGTCTVLWIMAILSMSYDVVLLLEDSLDKTTSDSDTGVNYGLGVYLVGAAGGVSCLGIIYTLILTFKSAAYRNDDDICLIDESNDSLDTYNSPSPPPPYVPPPPYSP</sequence>
<feature type="transmembrane region" description="Helical" evidence="2">
    <location>
        <begin position="90"/>
        <end position="111"/>
    </location>
</feature>
<dbReference type="PANTHER" id="PTHR28358">
    <property type="entry name" value="TRANSMEMBRANE PROTEIN 127"/>
    <property type="match status" value="1"/>
</dbReference>
<evidence type="ECO:0000313" key="5">
    <source>
        <dbReference type="Proteomes" id="UP001159042"/>
    </source>
</evidence>
<feature type="transmembrane region" description="Helical" evidence="2">
    <location>
        <begin position="167"/>
        <end position="188"/>
    </location>
</feature>
<feature type="region of interest" description="Disordered" evidence="1">
    <location>
        <begin position="209"/>
        <end position="232"/>
    </location>
</feature>
<dbReference type="AlphaFoldDB" id="A0AAV8W207"/>
<feature type="transmembrane region" description="Helical" evidence="2">
    <location>
        <begin position="21"/>
        <end position="40"/>
    </location>
</feature>
<comment type="caution">
    <text evidence="4">The sequence shown here is derived from an EMBL/GenBank/DDBJ whole genome shotgun (WGS) entry which is preliminary data.</text>
</comment>
<evidence type="ECO:0000259" key="3">
    <source>
        <dbReference type="Pfam" id="PF20517"/>
    </source>
</evidence>
<evidence type="ECO:0000256" key="1">
    <source>
        <dbReference type="SAM" id="MobiDB-lite"/>
    </source>
</evidence>
<dbReference type="GO" id="GO:0016020">
    <property type="term" value="C:membrane"/>
    <property type="evidence" value="ECO:0007669"/>
    <property type="project" value="TreeGrafter"/>
</dbReference>
<proteinExistence type="predicted"/>
<dbReference type="InterPro" id="IPR033331">
    <property type="entry name" value="TMEM127"/>
</dbReference>
<dbReference type="PANTHER" id="PTHR28358:SF1">
    <property type="entry name" value="TRANSMEMBRANE PROTEIN 127"/>
    <property type="match status" value="1"/>
</dbReference>
<organism evidence="4 5">
    <name type="scientific">Exocentrus adspersus</name>
    <dbReference type="NCBI Taxonomy" id="1586481"/>
    <lineage>
        <taxon>Eukaryota</taxon>
        <taxon>Metazoa</taxon>
        <taxon>Ecdysozoa</taxon>
        <taxon>Arthropoda</taxon>
        <taxon>Hexapoda</taxon>
        <taxon>Insecta</taxon>
        <taxon>Pterygota</taxon>
        <taxon>Neoptera</taxon>
        <taxon>Endopterygota</taxon>
        <taxon>Coleoptera</taxon>
        <taxon>Polyphaga</taxon>
        <taxon>Cucujiformia</taxon>
        <taxon>Chrysomeloidea</taxon>
        <taxon>Cerambycidae</taxon>
        <taxon>Lamiinae</taxon>
        <taxon>Acanthocinini</taxon>
        <taxon>Exocentrus</taxon>
    </lineage>
</organism>
<reference evidence="4 5" key="1">
    <citation type="journal article" date="2023" name="Insect Mol. Biol.">
        <title>Genome sequencing provides insights into the evolution of gene families encoding plant cell wall-degrading enzymes in longhorned beetles.</title>
        <authorList>
            <person name="Shin N.R."/>
            <person name="Okamura Y."/>
            <person name="Kirsch R."/>
            <person name="Pauchet Y."/>
        </authorList>
    </citation>
    <scope>NUCLEOTIDE SEQUENCE [LARGE SCALE GENOMIC DNA]</scope>
    <source>
        <strain evidence="4">EAD_L_NR</strain>
    </source>
</reference>
<accession>A0AAV8W207</accession>
<dbReference type="InterPro" id="IPR046795">
    <property type="entry name" value="TMEM127_TM"/>
</dbReference>
<feature type="compositionally biased region" description="Pro residues" evidence="1">
    <location>
        <begin position="218"/>
        <end position="232"/>
    </location>
</feature>
<keyword evidence="5" id="KW-1185">Reference proteome</keyword>
<keyword evidence="2" id="KW-0812">Transmembrane</keyword>
<dbReference type="EMBL" id="JANEYG010000014">
    <property type="protein sequence ID" value="KAJ8920385.1"/>
    <property type="molecule type" value="Genomic_DNA"/>
</dbReference>
<dbReference type="GO" id="GO:0032007">
    <property type="term" value="P:negative regulation of TOR signaling"/>
    <property type="evidence" value="ECO:0007669"/>
    <property type="project" value="InterPro"/>
</dbReference>
<evidence type="ECO:0000313" key="4">
    <source>
        <dbReference type="EMBL" id="KAJ8920385.1"/>
    </source>
</evidence>
<feature type="transmembrane region" description="Helical" evidence="2">
    <location>
        <begin position="123"/>
        <end position="147"/>
    </location>
</feature>
<dbReference type="GO" id="GO:0008285">
    <property type="term" value="P:negative regulation of cell population proliferation"/>
    <property type="evidence" value="ECO:0007669"/>
    <property type="project" value="InterPro"/>
</dbReference>
<dbReference type="Proteomes" id="UP001159042">
    <property type="component" value="Unassembled WGS sequence"/>
</dbReference>
<evidence type="ECO:0000256" key="2">
    <source>
        <dbReference type="SAM" id="Phobius"/>
    </source>
</evidence>
<gene>
    <name evidence="4" type="ORF">NQ315_005251</name>
</gene>
<keyword evidence="2" id="KW-0472">Membrane</keyword>
<dbReference type="Pfam" id="PF20517">
    <property type="entry name" value="TMEM127"/>
    <property type="match status" value="1"/>
</dbReference>
<protein>
    <recommendedName>
        <fullName evidence="3">Transmembrane protein 127 transmembrane region domain-containing protein</fullName>
    </recommendedName>
</protein>
<name>A0AAV8W207_9CUCU</name>
<feature type="domain" description="Transmembrane protein 127 transmembrane region" evidence="3">
    <location>
        <begin position="78"/>
        <end position="187"/>
    </location>
</feature>